<evidence type="ECO:0000313" key="1">
    <source>
        <dbReference type="EMBL" id="OAD45426.1"/>
    </source>
</evidence>
<dbReference type="STRING" id="1333662.LPB303_06645"/>
<reference evidence="1 2" key="1">
    <citation type="submission" date="2016-02" db="EMBL/GenBank/DDBJ databases">
        <title>Draft genome sequence of Polaribacter atrinae KACC17473.</title>
        <authorList>
            <person name="Shin S.-K."/>
            <person name="Yi H."/>
        </authorList>
    </citation>
    <scope>NUCLEOTIDE SEQUENCE [LARGE SCALE GENOMIC DNA]</scope>
    <source>
        <strain evidence="1 2">KACC 17473</strain>
    </source>
</reference>
<dbReference type="EMBL" id="LVWE01000028">
    <property type="protein sequence ID" value="OAD45426.1"/>
    <property type="molecule type" value="Genomic_DNA"/>
</dbReference>
<accession>A0A176TDD1</accession>
<keyword evidence="2" id="KW-1185">Reference proteome</keyword>
<protein>
    <recommendedName>
        <fullName evidence="3">Helix-turn-helix domain-containing protein</fullName>
    </recommendedName>
</protein>
<evidence type="ECO:0008006" key="3">
    <source>
        <dbReference type="Google" id="ProtNLM"/>
    </source>
</evidence>
<evidence type="ECO:0000313" key="2">
    <source>
        <dbReference type="Proteomes" id="UP000076923"/>
    </source>
</evidence>
<sequence length="137" mass="16420">MESKEPSYYAILPAPVRYDKRLTPNAKILFSEITSLTNQLGFCYATNRYFENLYKVSTQSINFWLKQLEEFGYIKRHLYRDKGTKEILNRYITIFDKPIQVNFNRPIQDIFKDNNKLLNNKPNNYLKKKVKLNPRKS</sequence>
<dbReference type="Proteomes" id="UP000076923">
    <property type="component" value="Unassembled WGS sequence"/>
</dbReference>
<name>A0A176TDD1_9FLAO</name>
<dbReference type="RefSeq" id="WP_068449068.1">
    <property type="nucleotide sequence ID" value="NZ_CP150660.1"/>
</dbReference>
<dbReference type="Pfam" id="PF13730">
    <property type="entry name" value="HTH_36"/>
    <property type="match status" value="1"/>
</dbReference>
<organism evidence="1 2">
    <name type="scientific">Polaribacter atrinae</name>
    <dbReference type="NCBI Taxonomy" id="1333662"/>
    <lineage>
        <taxon>Bacteria</taxon>
        <taxon>Pseudomonadati</taxon>
        <taxon>Bacteroidota</taxon>
        <taxon>Flavobacteriia</taxon>
        <taxon>Flavobacteriales</taxon>
        <taxon>Flavobacteriaceae</taxon>
    </lineage>
</organism>
<dbReference type="AlphaFoldDB" id="A0A176TDD1"/>
<dbReference type="OrthoDB" id="1821976at2"/>
<comment type="caution">
    <text evidence="1">The sequence shown here is derived from an EMBL/GenBank/DDBJ whole genome shotgun (WGS) entry which is preliminary data.</text>
</comment>
<proteinExistence type="predicted"/>
<gene>
    <name evidence="1" type="ORF">LPB303_06645</name>
</gene>